<feature type="transmembrane region" description="Helical" evidence="7">
    <location>
        <begin position="202"/>
        <end position="223"/>
    </location>
</feature>
<evidence type="ECO:0000256" key="5">
    <source>
        <dbReference type="ARBA" id="ARBA00023136"/>
    </source>
</evidence>
<dbReference type="PANTHER" id="PTHR31123">
    <property type="entry name" value="ACCUMULATION OF DYADS PROTEIN 2-RELATED"/>
    <property type="match status" value="1"/>
</dbReference>
<feature type="region of interest" description="Disordered" evidence="6">
    <location>
        <begin position="1"/>
        <end position="33"/>
    </location>
</feature>
<evidence type="ECO:0000313" key="8">
    <source>
        <dbReference type="EMBL" id="KAL2825889.1"/>
    </source>
</evidence>
<feature type="transmembrane region" description="Helical" evidence="7">
    <location>
        <begin position="173"/>
        <end position="196"/>
    </location>
</feature>
<keyword evidence="4 7" id="KW-1133">Transmembrane helix</keyword>
<feature type="transmembrane region" description="Helical" evidence="7">
    <location>
        <begin position="235"/>
        <end position="254"/>
    </location>
</feature>
<gene>
    <name evidence="8" type="ORF">BJY01DRAFT_241461</name>
</gene>
<organism evidence="8 9">
    <name type="scientific">Aspergillus pseudoustus</name>
    <dbReference type="NCBI Taxonomy" id="1810923"/>
    <lineage>
        <taxon>Eukaryota</taxon>
        <taxon>Fungi</taxon>
        <taxon>Dikarya</taxon>
        <taxon>Ascomycota</taxon>
        <taxon>Pezizomycotina</taxon>
        <taxon>Eurotiomycetes</taxon>
        <taxon>Eurotiomycetidae</taxon>
        <taxon>Eurotiales</taxon>
        <taxon>Aspergillaceae</taxon>
        <taxon>Aspergillus</taxon>
        <taxon>Aspergillus subgen. Nidulantes</taxon>
    </lineage>
</organism>
<comment type="subcellular location">
    <subcellularLocation>
        <location evidence="1">Membrane</location>
        <topology evidence="1">Multi-pass membrane protein</topology>
    </subcellularLocation>
</comment>
<evidence type="ECO:0000256" key="4">
    <source>
        <dbReference type="ARBA" id="ARBA00022989"/>
    </source>
</evidence>
<proteinExistence type="inferred from homology"/>
<evidence type="ECO:0000256" key="2">
    <source>
        <dbReference type="ARBA" id="ARBA00005587"/>
    </source>
</evidence>
<evidence type="ECO:0000256" key="1">
    <source>
        <dbReference type="ARBA" id="ARBA00004141"/>
    </source>
</evidence>
<dbReference type="Pfam" id="PF01184">
    <property type="entry name" value="Gpr1_Fun34_YaaH"/>
    <property type="match status" value="1"/>
</dbReference>
<dbReference type="PANTHER" id="PTHR31123:SF1">
    <property type="entry name" value="ACCUMULATION OF DYADS PROTEIN 2-RELATED"/>
    <property type="match status" value="1"/>
</dbReference>
<feature type="transmembrane region" description="Helical" evidence="7">
    <location>
        <begin position="78"/>
        <end position="95"/>
    </location>
</feature>
<comment type="similarity">
    <text evidence="2">Belongs to the acetate uptake transporter (AceTr) (TC 2.A.96) family.</text>
</comment>
<dbReference type="InterPro" id="IPR051633">
    <property type="entry name" value="AceTr"/>
</dbReference>
<evidence type="ECO:0000256" key="6">
    <source>
        <dbReference type="SAM" id="MobiDB-lite"/>
    </source>
</evidence>
<dbReference type="EMBL" id="JBFXLU010000465">
    <property type="protein sequence ID" value="KAL2825889.1"/>
    <property type="molecule type" value="Genomic_DNA"/>
</dbReference>
<accession>A0ABR4IDS2</accession>
<evidence type="ECO:0000256" key="3">
    <source>
        <dbReference type="ARBA" id="ARBA00022692"/>
    </source>
</evidence>
<reference evidence="8 9" key="1">
    <citation type="submission" date="2024-07" db="EMBL/GenBank/DDBJ databases">
        <title>Section-level genome sequencing and comparative genomics of Aspergillus sections Usti and Cavernicolus.</title>
        <authorList>
            <consortium name="Lawrence Berkeley National Laboratory"/>
            <person name="Nybo J.L."/>
            <person name="Vesth T.C."/>
            <person name="Theobald S."/>
            <person name="Frisvad J.C."/>
            <person name="Larsen T.O."/>
            <person name="Kjaerboelling I."/>
            <person name="Rothschild-Mancinelli K."/>
            <person name="Lyhne E.K."/>
            <person name="Kogle M.E."/>
            <person name="Barry K."/>
            <person name="Clum A."/>
            <person name="Na H."/>
            <person name="Ledsgaard L."/>
            <person name="Lin J."/>
            <person name="Lipzen A."/>
            <person name="Kuo A."/>
            <person name="Riley R."/>
            <person name="Mondo S."/>
            <person name="Labutti K."/>
            <person name="Haridas S."/>
            <person name="Pangalinan J."/>
            <person name="Salamov A.A."/>
            <person name="Simmons B.A."/>
            <person name="Magnuson J.K."/>
            <person name="Chen J."/>
            <person name="Drula E."/>
            <person name="Henrissat B."/>
            <person name="Wiebenga A."/>
            <person name="Lubbers R.J."/>
            <person name="Gomes A.C."/>
            <person name="Makela M.R."/>
            <person name="Stajich J."/>
            <person name="Grigoriev I.V."/>
            <person name="Mortensen U.H."/>
            <person name="De Vries R.P."/>
            <person name="Baker S.E."/>
            <person name="Andersen M.R."/>
        </authorList>
    </citation>
    <scope>NUCLEOTIDE SEQUENCE [LARGE SCALE GENOMIC DNA]</scope>
    <source>
        <strain evidence="8 9">CBS 123904</strain>
    </source>
</reference>
<feature type="transmembrane region" description="Helical" evidence="7">
    <location>
        <begin position="107"/>
        <end position="126"/>
    </location>
</feature>
<dbReference type="InterPro" id="IPR047622">
    <property type="entry name" value="GPR1_FUN34_YAAH"/>
</dbReference>
<dbReference type="NCBIfam" id="NF038013">
    <property type="entry name" value="AceTr_1"/>
    <property type="match status" value="1"/>
</dbReference>
<evidence type="ECO:0000256" key="7">
    <source>
        <dbReference type="SAM" id="Phobius"/>
    </source>
</evidence>
<evidence type="ECO:0000313" key="9">
    <source>
        <dbReference type="Proteomes" id="UP001610446"/>
    </source>
</evidence>
<keyword evidence="3 7" id="KW-0812">Transmembrane</keyword>
<sequence length="293" mass="31270">MATTTTEPEKYDLKNTITNATTPSPPSEPLHAQSSHLDYANTNIPLTHTITADSRLPAFGGAFQPGLYRPPKKVANPAPLGLCAFGLTVFLLGCLEMKVRDITQPSILVGSAFAYGGLVQLLAGMWEMAIGNSFGATVLSSYGGFWISAGIIFTPGGFNIIESLQEAAGGSNSMFYDSLGLMLLAWFIFTVLMTLITLKSTLAFFSLFLCADISLLLLGVGYIHRDAQGMPTPGLVKSGGFFAILCAFLCWYNAFAGLADPSNSFFVPPVVHFPWSEMGRKERKGRGGGAGEV</sequence>
<dbReference type="InterPro" id="IPR000791">
    <property type="entry name" value="Gpr1/Fun34/SatP-like"/>
</dbReference>
<name>A0ABR4IDS2_9EURO</name>
<protein>
    <submittedName>
        <fullName evidence="8">GPR1/FUN34/yaaH family-domain-containing protein</fullName>
    </submittedName>
</protein>
<feature type="transmembrane region" description="Helical" evidence="7">
    <location>
        <begin position="138"/>
        <end position="161"/>
    </location>
</feature>
<keyword evidence="5 7" id="KW-0472">Membrane</keyword>
<dbReference type="PROSITE" id="PS01114">
    <property type="entry name" value="GPR1_FUN34_YAAH"/>
    <property type="match status" value="1"/>
</dbReference>
<comment type="caution">
    <text evidence="8">The sequence shown here is derived from an EMBL/GenBank/DDBJ whole genome shotgun (WGS) entry which is preliminary data.</text>
</comment>
<dbReference type="Proteomes" id="UP001610446">
    <property type="component" value="Unassembled WGS sequence"/>
</dbReference>
<keyword evidence="9" id="KW-1185">Reference proteome</keyword>